<dbReference type="RefSeq" id="WP_309310756.1">
    <property type="nucleotide sequence ID" value="NZ_CP133592.1"/>
</dbReference>
<dbReference type="EMBL" id="CP133592">
    <property type="protein sequence ID" value="WMW24948.1"/>
    <property type="molecule type" value="Genomic_DNA"/>
</dbReference>
<protein>
    <submittedName>
        <fullName evidence="1">Uncharacterized protein</fullName>
    </submittedName>
</protein>
<evidence type="ECO:0000313" key="2">
    <source>
        <dbReference type="Proteomes" id="UP001182908"/>
    </source>
</evidence>
<dbReference type="Proteomes" id="UP001182908">
    <property type="component" value="Chromosome"/>
</dbReference>
<organism evidence="1 2">
    <name type="scientific">Methanolobus sediminis</name>
    <dbReference type="NCBI Taxonomy" id="3072978"/>
    <lineage>
        <taxon>Archaea</taxon>
        <taxon>Methanobacteriati</taxon>
        <taxon>Methanobacteriota</taxon>
        <taxon>Stenosarchaea group</taxon>
        <taxon>Methanomicrobia</taxon>
        <taxon>Methanosarcinales</taxon>
        <taxon>Methanosarcinaceae</taxon>
        <taxon>Methanolobus</taxon>
    </lineage>
</organism>
<gene>
    <name evidence="1" type="ORF">RE474_12830</name>
</gene>
<reference evidence="1 2" key="1">
    <citation type="submission" date="2023-08" db="EMBL/GenBank/DDBJ databases">
        <title>Methanolobus mangrovi sp. nov. and Methanolobus sediminis sp. nov, two novel methylotrophic methanogens isolated from mangrove sediments in China.</title>
        <authorList>
            <person name="Zhou J."/>
        </authorList>
    </citation>
    <scope>NUCLEOTIDE SEQUENCE [LARGE SCALE GENOMIC DNA]</scope>
    <source>
        <strain evidence="1 2">FTZ6</strain>
    </source>
</reference>
<dbReference type="AlphaFoldDB" id="A0AA51UKU8"/>
<dbReference type="GeneID" id="84233617"/>
<proteinExistence type="predicted"/>
<evidence type="ECO:0000313" key="1">
    <source>
        <dbReference type="EMBL" id="WMW24948.1"/>
    </source>
</evidence>
<sequence length="429" mass="49981">MRSSKKCQIFTGTILILVLLCTINISSATSSDIFTGIHSSYELVPDEGIVKVSKEITFYNNNSDTKYWRGYYSSYNSYLPDGALNIKVFDEENNMAFRESEDGYYIFYFNNKVWYEESYTFHVDYEIEVNQNTAVFALSEYGDNVEVTLEVPDDFETHLSRDDYKVEEKLYSSIYIFEKGQSWDEACTVNSVRTSPRLTLKGTAHLEERDVDIEVRYWEGEEQWAQDIIKTTIESLELLEENWGVAYPPEYNITITEANLTETGGYGGYNQGRSGIWLLYTSNHGILVHELSHYWTRACNFDQLWMDEGYADLYTYIVLSETEPKDAESRRDRFLKKYEDLNDEYDFPLSDWDTPETLNSDTEERVDYGYKKAFSLTYTLYEKIGVEALQQANREFVESSGGIDNTDFLEIMDSVSSSDTEFIEDYLYN</sequence>
<keyword evidence="2" id="KW-1185">Reference proteome</keyword>
<name>A0AA51UKU8_9EURY</name>
<dbReference type="SUPFAM" id="SSF55486">
    <property type="entry name" value="Metalloproteases ('zincins'), catalytic domain"/>
    <property type="match status" value="1"/>
</dbReference>
<dbReference type="InterPro" id="IPR027268">
    <property type="entry name" value="Peptidase_M4/M1_CTD_sf"/>
</dbReference>
<accession>A0AA51UKU8</accession>
<dbReference type="Gene3D" id="1.10.390.10">
    <property type="entry name" value="Neutral Protease Domain 2"/>
    <property type="match status" value="1"/>
</dbReference>
<dbReference type="KEGG" id="mseb:RE474_12830"/>